<reference evidence="1 2" key="1">
    <citation type="submission" date="2024-09" db="EMBL/GenBank/DDBJ databases">
        <title>Rethinking Asexuality: The Enigmatic Case of Functional Sexual Genes in Lepraria (Stereocaulaceae).</title>
        <authorList>
            <person name="Doellman M."/>
            <person name="Sun Y."/>
            <person name="Barcenas-Pena A."/>
            <person name="Lumbsch H.T."/>
            <person name="Grewe F."/>
        </authorList>
    </citation>
    <scope>NUCLEOTIDE SEQUENCE [LARGE SCALE GENOMIC DNA]</scope>
    <source>
        <strain evidence="1 2">Grewe 0041</strain>
    </source>
</reference>
<dbReference type="EMBL" id="JBHFEH010000061">
    <property type="protein sequence ID" value="KAL2049554.1"/>
    <property type="molecule type" value="Genomic_DNA"/>
</dbReference>
<evidence type="ECO:0000313" key="1">
    <source>
        <dbReference type="EMBL" id="KAL2049554.1"/>
    </source>
</evidence>
<proteinExistence type="predicted"/>
<protein>
    <submittedName>
        <fullName evidence="1">Uncharacterized protein</fullName>
    </submittedName>
</protein>
<gene>
    <name evidence="1" type="ORF">ABVK25_010133</name>
</gene>
<sequence length="721" mass="79616">MNRSPPVSAHAVISADVRRAPEPFWLSFIPDDDSSPVGDFCSPQKSEARNDGECLQPNPRHLKAATVSARVYWGRLAEEALSHYRRGLLPQQVDPFNMLGRVPTIPNKPGSRRILTFDESSTTSTLYLEAHSTFRVAINEGCTVGDNIKTIPALLQLGVQSPTPVDWKGTSFRQWVGIEGENTTRNYISIIALGWSYILSVRLLEMQGQEGAEIAYTQSMAAGYKHEAGDRVAAGITVDIGDVDEDAARWWAAILAPGQGWKAIVSRNNDVLYLSPWSVCVEDEQRFGIDWRGTSSPSQDSVVSTPPSSKNAFELLTRFCLLHDLGSQCFAALATTLTFPTLNHYGTVATLPFPTNVRDRDEDTPAKLTAPDLVRMSEELPYYMALSCNHSVIMSSLCGVFWEPRIPCNLVSPWLHPVMNEVPILEEVINFKGRYHEILAIMCAIRRPKLAALWLGAVISGLAPRILDFVQGGAPPLDPNAFAWTGCPQSFMDLAGSGPYFQTNASGENIQRADAWRLLFLPTVVEDDLHYENYPFAPWEPVGKTSAENCMARVRIHRFCSRHHLNYQHWAWHLGDGSTLVDPGLETVPAQPSSQEVTSGIETPASAILPATELSLDQEASRRASWEIFQWVTANGEGRPADELIYNDEWLCDGTVSEVPSSPQDDATDSHIRRLSSSTISRGVIDGDQVISPKTTLGTTSSVRKVSIESWFKGLHLEGEI</sequence>
<comment type="caution">
    <text evidence="1">The sequence shown here is derived from an EMBL/GenBank/DDBJ whole genome shotgun (WGS) entry which is preliminary data.</text>
</comment>
<keyword evidence="2" id="KW-1185">Reference proteome</keyword>
<dbReference type="Proteomes" id="UP001590951">
    <property type="component" value="Unassembled WGS sequence"/>
</dbReference>
<accession>A0ABR4AVG1</accession>
<name>A0ABR4AVG1_9LECA</name>
<organism evidence="1 2">
    <name type="scientific">Lepraria finkii</name>
    <dbReference type="NCBI Taxonomy" id="1340010"/>
    <lineage>
        <taxon>Eukaryota</taxon>
        <taxon>Fungi</taxon>
        <taxon>Dikarya</taxon>
        <taxon>Ascomycota</taxon>
        <taxon>Pezizomycotina</taxon>
        <taxon>Lecanoromycetes</taxon>
        <taxon>OSLEUM clade</taxon>
        <taxon>Lecanoromycetidae</taxon>
        <taxon>Lecanorales</taxon>
        <taxon>Lecanorineae</taxon>
        <taxon>Stereocaulaceae</taxon>
        <taxon>Lepraria</taxon>
    </lineage>
</organism>
<evidence type="ECO:0000313" key="2">
    <source>
        <dbReference type="Proteomes" id="UP001590951"/>
    </source>
</evidence>